<gene>
    <name evidence="1" type="ORF">WBA_LOCUS9123</name>
</gene>
<dbReference type="OrthoDB" id="75250at2759"/>
<evidence type="ECO:0000313" key="2">
    <source>
        <dbReference type="Proteomes" id="UP000270924"/>
    </source>
</evidence>
<proteinExistence type="predicted"/>
<dbReference type="InterPro" id="IPR011990">
    <property type="entry name" value="TPR-like_helical_dom_sf"/>
</dbReference>
<dbReference type="AlphaFoldDB" id="A0A3P7E8N9"/>
<protein>
    <submittedName>
        <fullName evidence="1">Uncharacterized protein</fullName>
    </submittedName>
</protein>
<keyword evidence="2" id="KW-1185">Reference proteome</keyword>
<dbReference type="GO" id="GO:0005085">
    <property type="term" value="F:guanyl-nucleotide exchange factor activity"/>
    <property type="evidence" value="ECO:0007669"/>
    <property type="project" value="UniProtKB-ARBA"/>
</dbReference>
<dbReference type="GO" id="GO:0032483">
    <property type="term" value="P:regulation of Rab protein signal transduction"/>
    <property type="evidence" value="ECO:0007669"/>
    <property type="project" value="TreeGrafter"/>
</dbReference>
<organism evidence="1 2">
    <name type="scientific">Wuchereria bancrofti</name>
    <dbReference type="NCBI Taxonomy" id="6293"/>
    <lineage>
        <taxon>Eukaryota</taxon>
        <taxon>Metazoa</taxon>
        <taxon>Ecdysozoa</taxon>
        <taxon>Nematoda</taxon>
        <taxon>Chromadorea</taxon>
        <taxon>Rhabditida</taxon>
        <taxon>Spirurina</taxon>
        <taxon>Spiruromorpha</taxon>
        <taxon>Filarioidea</taxon>
        <taxon>Onchocercidae</taxon>
        <taxon>Wuchereria</taxon>
    </lineage>
</organism>
<dbReference type="EMBL" id="UYWW01008514">
    <property type="protein sequence ID" value="VDM15836.1"/>
    <property type="molecule type" value="Genomic_DNA"/>
</dbReference>
<dbReference type="InParanoid" id="A0A3P7E8N9"/>
<accession>A0A3P7E8N9</accession>
<dbReference type="PANTHER" id="PTHR12296:SF30">
    <property type="entry name" value="DENN DOMAIN-CONTAINING PROTEIN CRAG"/>
    <property type="match status" value="1"/>
</dbReference>
<dbReference type="InterPro" id="IPR051696">
    <property type="entry name" value="DENN_Domain_GEFs"/>
</dbReference>
<sequence>MSIEMKGSGTSSDYLESALIRTKQEARSALETAILNARHSPVTWPKTLLFYAYSVWFMLLPSLVHLAKSKVKILRLALHVLDRMEYSGILPLDQVCYRIVIQLCGDFGHPILAVKVLQAMQRSGMEQNAVTYGIYHQAVLKGGWPVGDRVEAVKAWNRLAIVVRAISLFKMNLSLASSRRSLQFGSIAADSWSHSENASYGSAMKENEPVSIEVPTSTALNMNEDESTLNQSSQLRNTVAAFSEGNNSSDLLVDPLGAINMTQNLSTTTSRQAGETMSPSRLRFIKEHSTSPFANEVLVKLFQACMINQ</sequence>
<evidence type="ECO:0000313" key="1">
    <source>
        <dbReference type="EMBL" id="VDM15836.1"/>
    </source>
</evidence>
<dbReference type="PANTHER" id="PTHR12296">
    <property type="entry name" value="DENN DOMAIN-CONTAINING PROTEIN 4"/>
    <property type="match status" value="1"/>
</dbReference>
<reference evidence="1 2" key="1">
    <citation type="submission" date="2018-11" db="EMBL/GenBank/DDBJ databases">
        <authorList>
            <consortium name="Pathogen Informatics"/>
        </authorList>
    </citation>
    <scope>NUCLEOTIDE SEQUENCE [LARGE SCALE GENOMIC DNA]</scope>
</reference>
<dbReference type="GO" id="GO:0031410">
    <property type="term" value="C:cytoplasmic vesicle"/>
    <property type="evidence" value="ECO:0007669"/>
    <property type="project" value="TreeGrafter"/>
</dbReference>
<dbReference type="Gene3D" id="1.25.40.10">
    <property type="entry name" value="Tetratricopeptide repeat domain"/>
    <property type="match status" value="1"/>
</dbReference>
<name>A0A3P7E8N9_WUCBA</name>
<dbReference type="Proteomes" id="UP000270924">
    <property type="component" value="Unassembled WGS sequence"/>
</dbReference>